<dbReference type="GO" id="GO:0016787">
    <property type="term" value="F:hydrolase activity"/>
    <property type="evidence" value="ECO:0007669"/>
    <property type="project" value="UniProtKB-KW"/>
</dbReference>
<proteinExistence type="inferred from homology"/>
<protein>
    <submittedName>
        <fullName evidence="4">Alpha/beta fold hydrolase</fullName>
    </submittedName>
</protein>
<accession>A0ABN9P1N8</accession>
<name>A0ABN9P1N8_9MYCO</name>
<evidence type="ECO:0000256" key="1">
    <source>
        <dbReference type="ARBA" id="ARBA00008645"/>
    </source>
</evidence>
<dbReference type="InterPro" id="IPR050261">
    <property type="entry name" value="FrsA_esterase"/>
</dbReference>
<comment type="similarity">
    <text evidence="1">Belongs to the AB hydrolase superfamily.</text>
</comment>
<dbReference type="RefSeq" id="WP_316516471.1">
    <property type="nucleotide sequence ID" value="NZ_OY726395.1"/>
</dbReference>
<sequence length="289" mass="30988">MAERVTFTSGGIRCVGQLYRSTRPRSHCILMCTGFGGTQDTPALTATARDFAAAGYHVLTFDYRSFGHSDGQPRQVVSIEGQLADIAAAIGCARRLDGVDGVVLWGTSLGGGHVVAAGSRDPSVAAVIAQIPFNGFPRRVAGRSAATTLRLLALMGADWLRGKLGLPPHYLRAIAGRGELAVMASDEASRVIAGMTSHTWRNEVAPRGLVEMMRYRPADFAPEVRCPVLVCIGDRDAETPPELSKALADAVPRGEVQTYPVAHFEFYTDDVRPRVVADQIDFLGRVLAP</sequence>
<dbReference type="InterPro" id="IPR029058">
    <property type="entry name" value="AB_hydrolase_fold"/>
</dbReference>
<evidence type="ECO:0000313" key="5">
    <source>
        <dbReference type="Proteomes" id="UP001190466"/>
    </source>
</evidence>
<reference evidence="4 5" key="1">
    <citation type="submission" date="2023-08" db="EMBL/GenBank/DDBJ databases">
        <authorList>
            <person name="Folkvardsen B D."/>
            <person name="Norman A."/>
        </authorList>
    </citation>
    <scope>NUCLEOTIDE SEQUENCE [LARGE SCALE GENOMIC DNA]</scope>
    <source>
        <strain evidence="4 5">Mu0050</strain>
    </source>
</reference>
<evidence type="ECO:0000259" key="3">
    <source>
        <dbReference type="Pfam" id="PF12146"/>
    </source>
</evidence>
<keyword evidence="2 4" id="KW-0378">Hydrolase</keyword>
<dbReference type="Gene3D" id="3.40.50.1820">
    <property type="entry name" value="alpha/beta hydrolase"/>
    <property type="match status" value="1"/>
</dbReference>
<keyword evidence="5" id="KW-1185">Reference proteome</keyword>
<organism evidence="4 5">
    <name type="scientific">[Mycobacterium] wendilense</name>
    <dbReference type="NCBI Taxonomy" id="3064284"/>
    <lineage>
        <taxon>Bacteria</taxon>
        <taxon>Bacillati</taxon>
        <taxon>Actinomycetota</taxon>
        <taxon>Actinomycetes</taxon>
        <taxon>Mycobacteriales</taxon>
        <taxon>Mycobacteriaceae</taxon>
        <taxon>Mycolicibacter</taxon>
    </lineage>
</organism>
<dbReference type="SUPFAM" id="SSF53474">
    <property type="entry name" value="alpha/beta-Hydrolases"/>
    <property type="match status" value="1"/>
</dbReference>
<dbReference type="InterPro" id="IPR022742">
    <property type="entry name" value="Hydrolase_4"/>
</dbReference>
<dbReference type="PANTHER" id="PTHR22946:SF9">
    <property type="entry name" value="POLYKETIDE TRANSFERASE AF380"/>
    <property type="match status" value="1"/>
</dbReference>
<dbReference type="Proteomes" id="UP001190466">
    <property type="component" value="Chromosome"/>
</dbReference>
<evidence type="ECO:0000313" key="4">
    <source>
        <dbReference type="EMBL" id="CAJ1582451.1"/>
    </source>
</evidence>
<feature type="domain" description="Serine aminopeptidase S33" evidence="3">
    <location>
        <begin position="31"/>
        <end position="261"/>
    </location>
</feature>
<dbReference type="EMBL" id="OY726395">
    <property type="protein sequence ID" value="CAJ1582451.1"/>
    <property type="molecule type" value="Genomic_DNA"/>
</dbReference>
<dbReference type="Pfam" id="PF12146">
    <property type="entry name" value="Hydrolase_4"/>
    <property type="match status" value="1"/>
</dbReference>
<evidence type="ECO:0000256" key="2">
    <source>
        <dbReference type="ARBA" id="ARBA00022801"/>
    </source>
</evidence>
<gene>
    <name evidence="4" type="ORF">MU0050_002097</name>
</gene>
<dbReference type="PANTHER" id="PTHR22946">
    <property type="entry name" value="DIENELACTONE HYDROLASE DOMAIN-CONTAINING PROTEIN-RELATED"/>
    <property type="match status" value="1"/>
</dbReference>